<feature type="transmembrane region" description="Helical" evidence="1">
    <location>
        <begin position="26"/>
        <end position="49"/>
    </location>
</feature>
<dbReference type="InterPro" id="IPR045584">
    <property type="entry name" value="Pilin-like"/>
</dbReference>
<dbReference type="NCBIfam" id="TIGR02532">
    <property type="entry name" value="IV_pilin_GFxxxE"/>
    <property type="match status" value="1"/>
</dbReference>
<dbReference type="Proteomes" id="UP000609651">
    <property type="component" value="Unassembled WGS sequence"/>
</dbReference>
<dbReference type="EMBL" id="WTPX01000085">
    <property type="protein sequence ID" value="NNJ26574.1"/>
    <property type="molecule type" value="Genomic_DNA"/>
</dbReference>
<feature type="domain" description="DUF1559" evidence="2">
    <location>
        <begin position="50"/>
        <end position="322"/>
    </location>
</feature>
<dbReference type="NCBIfam" id="TIGR04294">
    <property type="entry name" value="pre_pil_HX9DG"/>
    <property type="match status" value="1"/>
</dbReference>
<protein>
    <recommendedName>
        <fullName evidence="2">DUF1559 domain-containing protein</fullName>
    </recommendedName>
</protein>
<reference evidence="3 4" key="1">
    <citation type="journal article" date="2020" name="Syst. Appl. Microbiol.">
        <title>Alienimonas chondri sp. nov., a novel planctomycete isolated from the biofilm of the red alga Chondrus crispus.</title>
        <authorList>
            <person name="Vitorino I."/>
            <person name="Albuquerque L."/>
            <person name="Wiegand S."/>
            <person name="Kallscheuer N."/>
            <person name="da Costa M.S."/>
            <person name="Lobo-da-Cunha A."/>
            <person name="Jogler C."/>
            <person name="Lage O.M."/>
        </authorList>
    </citation>
    <scope>NUCLEOTIDE SEQUENCE [LARGE SCALE GENOMIC DNA]</scope>
    <source>
        <strain evidence="3 4">LzC2</strain>
    </source>
</reference>
<keyword evidence="1" id="KW-0812">Transmembrane</keyword>
<organism evidence="3 4">
    <name type="scientific">Alienimonas chondri</name>
    <dbReference type="NCBI Taxonomy" id="2681879"/>
    <lineage>
        <taxon>Bacteria</taxon>
        <taxon>Pseudomonadati</taxon>
        <taxon>Planctomycetota</taxon>
        <taxon>Planctomycetia</taxon>
        <taxon>Planctomycetales</taxon>
        <taxon>Planctomycetaceae</taxon>
        <taxon>Alienimonas</taxon>
    </lineage>
</organism>
<evidence type="ECO:0000256" key="1">
    <source>
        <dbReference type="SAM" id="Phobius"/>
    </source>
</evidence>
<keyword evidence="1" id="KW-1133">Transmembrane helix</keyword>
<keyword evidence="1" id="KW-0472">Membrane</keyword>
<dbReference type="RefSeq" id="WP_171187698.1">
    <property type="nucleotide sequence ID" value="NZ_WTPX01000085.1"/>
</dbReference>
<sequence length="341" mass="36974">MGLTPPDRPSSERAVGLHGPPRRTGFTLIELLVVIAVIAILVSLLLPAVQQAREAARKSQCRNNLKQIGLAMHNYQSTHRRFPFAWDDHGTGWSALILPQLDRQPLYDTLTFREDGAGSYSANGPNETACGTLIPTFRCPSMSAPEHVETSSGIPNRVPSAYSACISSETWFDSSNGAEKDGIDFYWDPNWVDPNPGADDLPVFTDARQNGMFWGNSAASFRDCRDGTTQTLLVGEVWTDPDFLQDGQAMDHWSIGSPQLDATNTNEASEFVASTAVPLNAWLDPLASGFMKEASFGSEHSGGAFLGLVDGSVQFVADSVDFDAYQALGSRNGGEVIRHAF</sequence>
<evidence type="ECO:0000259" key="2">
    <source>
        <dbReference type="Pfam" id="PF07596"/>
    </source>
</evidence>
<dbReference type="SUPFAM" id="SSF54523">
    <property type="entry name" value="Pili subunits"/>
    <property type="match status" value="1"/>
</dbReference>
<keyword evidence="4" id="KW-1185">Reference proteome</keyword>
<dbReference type="Gene3D" id="3.30.700.10">
    <property type="entry name" value="Glycoprotein, Type 4 Pilin"/>
    <property type="match status" value="1"/>
</dbReference>
<dbReference type="InterPro" id="IPR027558">
    <property type="entry name" value="Pre_pil_HX9DG_C"/>
</dbReference>
<dbReference type="PANTHER" id="PTHR30093:SF2">
    <property type="entry name" value="TYPE II SECRETION SYSTEM PROTEIN H"/>
    <property type="match status" value="1"/>
</dbReference>
<name>A0ABX1VEP7_9PLAN</name>
<dbReference type="Pfam" id="PF07596">
    <property type="entry name" value="SBP_bac_10"/>
    <property type="match status" value="1"/>
</dbReference>
<accession>A0ABX1VEP7</accession>
<dbReference type="InterPro" id="IPR011453">
    <property type="entry name" value="DUF1559"/>
</dbReference>
<comment type="caution">
    <text evidence="3">The sequence shown here is derived from an EMBL/GenBank/DDBJ whole genome shotgun (WGS) entry which is preliminary data.</text>
</comment>
<dbReference type="PANTHER" id="PTHR30093">
    <property type="entry name" value="GENERAL SECRETION PATHWAY PROTEIN G"/>
    <property type="match status" value="1"/>
</dbReference>
<evidence type="ECO:0000313" key="4">
    <source>
        <dbReference type="Proteomes" id="UP000609651"/>
    </source>
</evidence>
<dbReference type="Pfam" id="PF07963">
    <property type="entry name" value="N_methyl"/>
    <property type="match status" value="1"/>
</dbReference>
<dbReference type="PROSITE" id="PS00409">
    <property type="entry name" value="PROKAR_NTER_METHYL"/>
    <property type="match status" value="1"/>
</dbReference>
<dbReference type="InterPro" id="IPR012902">
    <property type="entry name" value="N_methyl_site"/>
</dbReference>
<evidence type="ECO:0000313" key="3">
    <source>
        <dbReference type="EMBL" id="NNJ26574.1"/>
    </source>
</evidence>
<gene>
    <name evidence="3" type="ORF">LzC2_26630</name>
</gene>
<proteinExistence type="predicted"/>